<keyword evidence="1" id="KW-0472">Membrane</keyword>
<keyword evidence="1" id="KW-0812">Transmembrane</keyword>
<accession>A0ABV6LL51</accession>
<proteinExistence type="predicted"/>
<evidence type="ECO:0000313" key="3">
    <source>
        <dbReference type="Proteomes" id="UP001589836"/>
    </source>
</evidence>
<dbReference type="EMBL" id="JBHLTP010000003">
    <property type="protein sequence ID" value="MFC0523037.1"/>
    <property type="molecule type" value="Genomic_DNA"/>
</dbReference>
<gene>
    <name evidence="2" type="ORF">ACFFGV_05440</name>
</gene>
<sequence>MEWLFPILFLVSFLIISLLKINSNNKQRDSGGVIAIALSIVFIITVGIVAFM</sequence>
<evidence type="ECO:0000256" key="1">
    <source>
        <dbReference type="SAM" id="Phobius"/>
    </source>
</evidence>
<name>A0ABV6LL51_9BACI</name>
<dbReference type="Proteomes" id="UP001589836">
    <property type="component" value="Unassembled WGS sequence"/>
</dbReference>
<feature type="transmembrane region" description="Helical" evidence="1">
    <location>
        <begin position="33"/>
        <end position="51"/>
    </location>
</feature>
<keyword evidence="3" id="KW-1185">Reference proteome</keyword>
<keyword evidence="1" id="KW-1133">Transmembrane helix</keyword>
<evidence type="ECO:0000313" key="2">
    <source>
        <dbReference type="EMBL" id="MFC0523037.1"/>
    </source>
</evidence>
<protein>
    <submittedName>
        <fullName evidence="2">Uncharacterized protein</fullName>
    </submittedName>
</protein>
<organism evidence="2 3">
    <name type="scientific">Pontibacillus salicampi</name>
    <dbReference type="NCBI Taxonomy" id="1449801"/>
    <lineage>
        <taxon>Bacteria</taxon>
        <taxon>Bacillati</taxon>
        <taxon>Bacillota</taxon>
        <taxon>Bacilli</taxon>
        <taxon>Bacillales</taxon>
        <taxon>Bacillaceae</taxon>
        <taxon>Pontibacillus</taxon>
    </lineage>
</organism>
<comment type="caution">
    <text evidence="2">The sequence shown here is derived from an EMBL/GenBank/DDBJ whole genome shotgun (WGS) entry which is preliminary data.</text>
</comment>
<dbReference type="RefSeq" id="WP_377345571.1">
    <property type="nucleotide sequence ID" value="NZ_JBHLTP010000003.1"/>
</dbReference>
<reference evidence="2 3" key="1">
    <citation type="submission" date="2024-09" db="EMBL/GenBank/DDBJ databases">
        <authorList>
            <person name="Sun Q."/>
            <person name="Mori K."/>
        </authorList>
    </citation>
    <scope>NUCLEOTIDE SEQUENCE [LARGE SCALE GENOMIC DNA]</scope>
    <source>
        <strain evidence="2 3">NCAIM B.02529</strain>
    </source>
</reference>